<dbReference type="EMBL" id="VSSQ01000099">
    <property type="protein sequence ID" value="MPL76690.1"/>
    <property type="molecule type" value="Genomic_DNA"/>
</dbReference>
<keyword evidence="3" id="KW-1133">Transmembrane helix</keyword>
<evidence type="ECO:0000256" key="3">
    <source>
        <dbReference type="SAM" id="Phobius"/>
    </source>
</evidence>
<dbReference type="PANTHER" id="PTHR35089:SF1">
    <property type="entry name" value="CHAPERONE PROTEIN SKP"/>
    <property type="match status" value="1"/>
</dbReference>
<keyword evidence="2" id="KW-0732">Signal</keyword>
<proteinExistence type="inferred from homology"/>
<dbReference type="InterPro" id="IPR024930">
    <property type="entry name" value="Skp_dom_sf"/>
</dbReference>
<sequence>MMELANKKNVKVISLSIAAIFILGLFALGLTQSGLGGTSSGNLIMESAIGTVDYQDLIKNAPGTMEVQNSMNSAVETAQKEFAEKSKDMNDSDKQKLMKQYQEELSAKDKELLAPINKKVDEAIVAVGKKKGLAVVVDKGAVVYGGLDVTADVNAELKK</sequence>
<comment type="caution">
    <text evidence="4">The sequence shown here is derived from an EMBL/GenBank/DDBJ whole genome shotgun (WGS) entry which is preliminary data.</text>
</comment>
<feature type="transmembrane region" description="Helical" evidence="3">
    <location>
        <begin position="12"/>
        <end position="30"/>
    </location>
</feature>
<keyword evidence="3" id="KW-0812">Transmembrane</keyword>
<evidence type="ECO:0008006" key="5">
    <source>
        <dbReference type="Google" id="ProtNLM"/>
    </source>
</evidence>
<dbReference type="Pfam" id="PF03938">
    <property type="entry name" value="OmpH"/>
    <property type="match status" value="1"/>
</dbReference>
<comment type="similarity">
    <text evidence="1">Belongs to the Skp family.</text>
</comment>
<evidence type="ECO:0000313" key="4">
    <source>
        <dbReference type="EMBL" id="MPL76690.1"/>
    </source>
</evidence>
<dbReference type="GO" id="GO:0005829">
    <property type="term" value="C:cytosol"/>
    <property type="evidence" value="ECO:0007669"/>
    <property type="project" value="TreeGrafter"/>
</dbReference>
<dbReference type="AlphaFoldDB" id="A0A644UCW4"/>
<dbReference type="Gene3D" id="3.30.910.20">
    <property type="entry name" value="Skp domain"/>
    <property type="match status" value="1"/>
</dbReference>
<dbReference type="InterPro" id="IPR005632">
    <property type="entry name" value="Chaperone_Skp"/>
</dbReference>
<evidence type="ECO:0000256" key="1">
    <source>
        <dbReference type="ARBA" id="ARBA00009091"/>
    </source>
</evidence>
<accession>A0A644UCW4</accession>
<evidence type="ECO:0000256" key="2">
    <source>
        <dbReference type="ARBA" id="ARBA00022729"/>
    </source>
</evidence>
<dbReference type="GO" id="GO:0050821">
    <property type="term" value="P:protein stabilization"/>
    <property type="evidence" value="ECO:0007669"/>
    <property type="project" value="TreeGrafter"/>
</dbReference>
<dbReference type="GO" id="GO:0051082">
    <property type="term" value="F:unfolded protein binding"/>
    <property type="evidence" value="ECO:0007669"/>
    <property type="project" value="InterPro"/>
</dbReference>
<dbReference type="SUPFAM" id="SSF111384">
    <property type="entry name" value="OmpH-like"/>
    <property type="match status" value="1"/>
</dbReference>
<dbReference type="PANTHER" id="PTHR35089">
    <property type="entry name" value="CHAPERONE PROTEIN SKP"/>
    <property type="match status" value="1"/>
</dbReference>
<reference evidence="4" key="1">
    <citation type="submission" date="2019-08" db="EMBL/GenBank/DDBJ databases">
        <authorList>
            <person name="Kucharzyk K."/>
            <person name="Murdoch R.W."/>
            <person name="Higgins S."/>
            <person name="Loffler F."/>
        </authorList>
    </citation>
    <scope>NUCLEOTIDE SEQUENCE</scope>
</reference>
<dbReference type="SMART" id="SM00935">
    <property type="entry name" value="OmpH"/>
    <property type="match status" value="1"/>
</dbReference>
<organism evidence="4">
    <name type="scientific">bioreactor metagenome</name>
    <dbReference type="NCBI Taxonomy" id="1076179"/>
    <lineage>
        <taxon>unclassified sequences</taxon>
        <taxon>metagenomes</taxon>
        <taxon>ecological metagenomes</taxon>
    </lineage>
</organism>
<name>A0A644UCW4_9ZZZZ</name>
<gene>
    <name evidence="4" type="ORF">SDC9_22536</name>
</gene>
<keyword evidence="3" id="KW-0472">Membrane</keyword>
<protein>
    <recommendedName>
        <fullName evidence="5">Chaperone protein Skp</fullName>
    </recommendedName>
</protein>